<protein>
    <recommendedName>
        <fullName evidence="3">Glutamine amidotransferase</fullName>
    </recommendedName>
</protein>
<dbReference type="Pfam" id="PF07722">
    <property type="entry name" value="Peptidase_C26"/>
    <property type="match status" value="1"/>
</dbReference>
<proteinExistence type="predicted"/>
<sequence length="252" mass="26816">MIDMPRASRPRLLVVDVSDEGRDDPAFHAELLELTAEVLRAADETGFEVRRVAAASSGADGLLTELDSADAVVVTGGEDVDPEFYDGPADYPERGQTFPDADRAQIALVQRAVEARVPLVGICRGMQVVNVALGGDLVQHLHEGGHVRAGVPDDSMVDHEVRLDPASDLATVLGGSRFDVRSSHHQAVGRLGSGLRAVAWADDDTVEAVEHDGSPLWCVQWHPEDAGARGDVLTDLLRAARDAEGPGVVLPM</sequence>
<dbReference type="InterPro" id="IPR011697">
    <property type="entry name" value="Peptidase_C26"/>
</dbReference>
<dbReference type="InterPro" id="IPR029062">
    <property type="entry name" value="Class_I_gatase-like"/>
</dbReference>
<reference evidence="1 2" key="1">
    <citation type="submission" date="2019-07" db="EMBL/GenBank/DDBJ databases">
        <title>Whole genome shotgun sequence of Frigoribacterium faeni NBRC 103066.</title>
        <authorList>
            <person name="Hosoyama A."/>
            <person name="Uohara A."/>
            <person name="Ohji S."/>
            <person name="Ichikawa N."/>
        </authorList>
    </citation>
    <scope>NUCLEOTIDE SEQUENCE [LARGE SCALE GENOMIC DNA]</scope>
    <source>
        <strain evidence="1 2">NBRC 103066</strain>
    </source>
</reference>
<comment type="caution">
    <text evidence="1">The sequence shown here is derived from an EMBL/GenBank/DDBJ whole genome shotgun (WGS) entry which is preliminary data.</text>
</comment>
<gene>
    <name evidence="1" type="ORF">FFA01_27750</name>
</gene>
<dbReference type="PANTHER" id="PTHR43235:SF1">
    <property type="entry name" value="GLUTAMINE AMIDOTRANSFERASE PB2B2.05-RELATED"/>
    <property type="match status" value="1"/>
</dbReference>
<evidence type="ECO:0000313" key="2">
    <source>
        <dbReference type="Proteomes" id="UP000321154"/>
    </source>
</evidence>
<dbReference type="Gene3D" id="3.40.50.880">
    <property type="match status" value="1"/>
</dbReference>
<dbReference type="PANTHER" id="PTHR43235">
    <property type="entry name" value="GLUTAMINE AMIDOTRANSFERASE PB2B2.05-RELATED"/>
    <property type="match status" value="1"/>
</dbReference>
<dbReference type="EMBL" id="BJUV01000039">
    <property type="protein sequence ID" value="GEK84466.1"/>
    <property type="molecule type" value="Genomic_DNA"/>
</dbReference>
<evidence type="ECO:0008006" key="3">
    <source>
        <dbReference type="Google" id="ProtNLM"/>
    </source>
</evidence>
<dbReference type="RefSeq" id="WP_182501084.1">
    <property type="nucleotide sequence ID" value="NZ_JACGWW010000001.1"/>
</dbReference>
<keyword evidence="2" id="KW-1185">Reference proteome</keyword>
<name>A0ABQ0UUQ7_9MICO</name>
<evidence type="ECO:0000313" key="1">
    <source>
        <dbReference type="EMBL" id="GEK84466.1"/>
    </source>
</evidence>
<dbReference type="SUPFAM" id="SSF52317">
    <property type="entry name" value="Class I glutamine amidotransferase-like"/>
    <property type="match status" value="1"/>
</dbReference>
<organism evidence="1 2">
    <name type="scientific">Frigoribacterium faeni</name>
    <dbReference type="NCBI Taxonomy" id="145483"/>
    <lineage>
        <taxon>Bacteria</taxon>
        <taxon>Bacillati</taxon>
        <taxon>Actinomycetota</taxon>
        <taxon>Actinomycetes</taxon>
        <taxon>Micrococcales</taxon>
        <taxon>Microbacteriaceae</taxon>
        <taxon>Frigoribacterium</taxon>
    </lineage>
</organism>
<dbReference type="PROSITE" id="PS51273">
    <property type="entry name" value="GATASE_TYPE_1"/>
    <property type="match status" value="1"/>
</dbReference>
<dbReference type="Proteomes" id="UP000321154">
    <property type="component" value="Unassembled WGS sequence"/>
</dbReference>
<accession>A0ABQ0UUQ7</accession>
<dbReference type="InterPro" id="IPR044668">
    <property type="entry name" value="PuuD-like"/>
</dbReference>